<dbReference type="EMBL" id="BARU01007067">
    <property type="protein sequence ID" value="GAH40831.1"/>
    <property type="molecule type" value="Genomic_DNA"/>
</dbReference>
<dbReference type="Gene3D" id="3.90.226.10">
    <property type="entry name" value="2-enoyl-CoA Hydratase, Chain A, domain 1"/>
    <property type="match status" value="1"/>
</dbReference>
<comment type="similarity">
    <text evidence="1">Belongs to the enoyl-CoA hydratase/isomerase family.</text>
</comment>
<keyword evidence="2" id="KW-0456">Lyase</keyword>
<accession>X1F5A8</accession>
<dbReference type="SUPFAM" id="SSF52096">
    <property type="entry name" value="ClpP/crotonase"/>
    <property type="match status" value="1"/>
</dbReference>
<comment type="caution">
    <text evidence="3">The sequence shown here is derived from an EMBL/GenBank/DDBJ whole genome shotgun (WGS) entry which is preliminary data.</text>
</comment>
<proteinExistence type="inferred from homology"/>
<dbReference type="GO" id="GO:0006635">
    <property type="term" value="P:fatty acid beta-oxidation"/>
    <property type="evidence" value="ECO:0007669"/>
    <property type="project" value="TreeGrafter"/>
</dbReference>
<organism evidence="3">
    <name type="scientific">marine sediment metagenome</name>
    <dbReference type="NCBI Taxonomy" id="412755"/>
    <lineage>
        <taxon>unclassified sequences</taxon>
        <taxon>metagenomes</taxon>
        <taxon>ecological metagenomes</taxon>
    </lineage>
</organism>
<evidence type="ECO:0000256" key="1">
    <source>
        <dbReference type="ARBA" id="ARBA00005254"/>
    </source>
</evidence>
<reference evidence="3" key="1">
    <citation type="journal article" date="2014" name="Front. Microbiol.">
        <title>High frequency of phylogenetically diverse reductive dehalogenase-homologous genes in deep subseafloor sedimentary metagenomes.</title>
        <authorList>
            <person name="Kawai M."/>
            <person name="Futagami T."/>
            <person name="Toyoda A."/>
            <person name="Takaki Y."/>
            <person name="Nishi S."/>
            <person name="Hori S."/>
            <person name="Arai W."/>
            <person name="Tsubouchi T."/>
            <person name="Morono Y."/>
            <person name="Uchiyama I."/>
            <person name="Ito T."/>
            <person name="Fujiyama A."/>
            <person name="Inagaki F."/>
            <person name="Takami H."/>
        </authorList>
    </citation>
    <scope>NUCLEOTIDE SEQUENCE</scope>
    <source>
        <strain evidence="3">Expedition CK06-06</strain>
    </source>
</reference>
<dbReference type="InterPro" id="IPR029045">
    <property type="entry name" value="ClpP/crotonase-like_dom_sf"/>
</dbReference>
<evidence type="ECO:0008006" key="4">
    <source>
        <dbReference type="Google" id="ProtNLM"/>
    </source>
</evidence>
<protein>
    <recommendedName>
        <fullName evidence="4">Enoyl-CoA hydratase/isomerase family protein</fullName>
    </recommendedName>
</protein>
<dbReference type="AlphaFoldDB" id="X1F5A8"/>
<dbReference type="PROSITE" id="PS00166">
    <property type="entry name" value="ENOYL_COA_HYDRATASE"/>
    <property type="match status" value="1"/>
</dbReference>
<dbReference type="InterPro" id="IPR001753">
    <property type="entry name" value="Enoyl-CoA_hydra/iso"/>
</dbReference>
<dbReference type="FunFam" id="3.90.226.10:FF:000009">
    <property type="entry name" value="Carnitinyl-CoA dehydratase"/>
    <property type="match status" value="1"/>
</dbReference>
<gene>
    <name evidence="3" type="ORF">S03H2_13938</name>
</gene>
<dbReference type="Pfam" id="PF00378">
    <property type="entry name" value="ECH_1"/>
    <property type="match status" value="1"/>
</dbReference>
<evidence type="ECO:0000256" key="2">
    <source>
        <dbReference type="ARBA" id="ARBA00023239"/>
    </source>
</evidence>
<evidence type="ECO:0000313" key="3">
    <source>
        <dbReference type="EMBL" id="GAH40831.1"/>
    </source>
</evidence>
<dbReference type="InterPro" id="IPR018376">
    <property type="entry name" value="Enoyl-CoA_hyd/isom_CS"/>
</dbReference>
<dbReference type="GO" id="GO:0016829">
    <property type="term" value="F:lyase activity"/>
    <property type="evidence" value="ECO:0007669"/>
    <property type="project" value="UniProtKB-KW"/>
</dbReference>
<dbReference type="PANTHER" id="PTHR11941:SF54">
    <property type="entry name" value="ENOYL-COA HYDRATASE, MITOCHONDRIAL"/>
    <property type="match status" value="1"/>
</dbReference>
<name>X1F5A8_9ZZZZ</name>
<sequence>MANQDAVRLNIEGTIATVLLNRPEALNAFNQEVLLGLQQTAQAIKENPEVRVIIMTGAGDRAFSAGLDLKMVASGSGPMEIFPSYRQGYDSLYGLKMIFTMYEELAAPVIAAINGYCLGAALELILCCDIRLACDTAVFGLPEIQLGVIPDLGSTQRLPRIVGPGIAKELILTGRRIDAAEALRVRLVDHVYPKDQLMVEAKKLAEEIAKINPRLIQGAKRATTLALSTPLDVGLRMETDICLGSGSGAEMGEAAHQFTKKE</sequence>
<dbReference type="PANTHER" id="PTHR11941">
    <property type="entry name" value="ENOYL-COA HYDRATASE-RELATED"/>
    <property type="match status" value="1"/>
</dbReference>
<dbReference type="CDD" id="cd06558">
    <property type="entry name" value="crotonase-like"/>
    <property type="match status" value="1"/>
</dbReference>